<evidence type="ECO:0000256" key="1">
    <source>
        <dbReference type="SAM" id="Phobius"/>
    </source>
</evidence>
<dbReference type="AlphaFoldDB" id="A0A382DUA0"/>
<evidence type="ECO:0000313" key="2">
    <source>
        <dbReference type="EMBL" id="SVB41739.1"/>
    </source>
</evidence>
<proteinExistence type="predicted"/>
<reference evidence="2" key="1">
    <citation type="submission" date="2018-05" db="EMBL/GenBank/DDBJ databases">
        <authorList>
            <person name="Lanie J.A."/>
            <person name="Ng W.-L."/>
            <person name="Kazmierczak K.M."/>
            <person name="Andrzejewski T.M."/>
            <person name="Davidsen T.M."/>
            <person name="Wayne K.J."/>
            <person name="Tettelin H."/>
            <person name="Glass J.I."/>
            <person name="Rusch D."/>
            <person name="Podicherti R."/>
            <person name="Tsui H.-C.T."/>
            <person name="Winkler M.E."/>
        </authorList>
    </citation>
    <scope>NUCLEOTIDE SEQUENCE</scope>
</reference>
<organism evidence="2">
    <name type="scientific">marine metagenome</name>
    <dbReference type="NCBI Taxonomy" id="408172"/>
    <lineage>
        <taxon>unclassified sequences</taxon>
        <taxon>metagenomes</taxon>
        <taxon>ecological metagenomes</taxon>
    </lineage>
</organism>
<gene>
    <name evidence="2" type="ORF">METZ01_LOCUS194593</name>
</gene>
<dbReference type="Gene3D" id="1.20.1740.10">
    <property type="entry name" value="Amino acid/polyamine transporter I"/>
    <property type="match status" value="1"/>
</dbReference>
<feature type="transmembrane region" description="Helical" evidence="1">
    <location>
        <begin position="35"/>
        <end position="53"/>
    </location>
</feature>
<name>A0A382DUA0_9ZZZZ</name>
<evidence type="ECO:0008006" key="3">
    <source>
        <dbReference type="Google" id="ProtNLM"/>
    </source>
</evidence>
<dbReference type="EMBL" id="UINC01041034">
    <property type="protein sequence ID" value="SVB41739.1"/>
    <property type="molecule type" value="Genomic_DNA"/>
</dbReference>
<feature type="non-terminal residue" evidence="2">
    <location>
        <position position="1"/>
    </location>
</feature>
<accession>A0A382DUA0</accession>
<protein>
    <recommendedName>
        <fullName evidence="3">Amino acid permease/ SLC12A domain-containing protein</fullName>
    </recommendedName>
</protein>
<keyword evidence="1" id="KW-1133">Transmembrane helix</keyword>
<keyword evidence="1" id="KW-0472">Membrane</keyword>
<sequence length="87" mass="10149">FAVLIFFALNTLALFKLRREGVGGDNVYQLPLFPWLPGVYLFGILSLLIMRLVYEWQNSLTDLLFIASGLPFYLIWRRQTVAPEQRK</sequence>
<keyword evidence="1" id="KW-0812">Transmembrane</keyword>